<feature type="compositionally biased region" description="Low complexity" evidence="1">
    <location>
        <begin position="319"/>
        <end position="330"/>
    </location>
</feature>
<reference evidence="3" key="1">
    <citation type="journal article" date="2023" name="Mol. Phylogenet. Evol.">
        <title>Genome-scale phylogeny and comparative genomics of the fungal order Sordariales.</title>
        <authorList>
            <person name="Hensen N."/>
            <person name="Bonometti L."/>
            <person name="Westerberg I."/>
            <person name="Brannstrom I.O."/>
            <person name="Guillou S."/>
            <person name="Cros-Aarteil S."/>
            <person name="Calhoun S."/>
            <person name="Haridas S."/>
            <person name="Kuo A."/>
            <person name="Mondo S."/>
            <person name="Pangilinan J."/>
            <person name="Riley R."/>
            <person name="LaButti K."/>
            <person name="Andreopoulos B."/>
            <person name="Lipzen A."/>
            <person name="Chen C."/>
            <person name="Yan M."/>
            <person name="Daum C."/>
            <person name="Ng V."/>
            <person name="Clum A."/>
            <person name="Steindorff A."/>
            <person name="Ohm R.A."/>
            <person name="Martin F."/>
            <person name="Silar P."/>
            <person name="Natvig D.O."/>
            <person name="Lalanne C."/>
            <person name="Gautier V."/>
            <person name="Ament-Velasquez S.L."/>
            <person name="Kruys A."/>
            <person name="Hutchinson M.I."/>
            <person name="Powell A.J."/>
            <person name="Barry K."/>
            <person name="Miller A.N."/>
            <person name="Grigoriev I.V."/>
            <person name="Debuchy R."/>
            <person name="Gladieux P."/>
            <person name="Hiltunen Thoren M."/>
            <person name="Johannesson H."/>
        </authorList>
    </citation>
    <scope>NUCLEOTIDE SEQUENCE</scope>
    <source>
        <strain evidence="3">CBS 168.71</strain>
    </source>
</reference>
<accession>A0AAE0LQR8</accession>
<organism evidence="3 4">
    <name type="scientific">Chaetomium fimeti</name>
    <dbReference type="NCBI Taxonomy" id="1854472"/>
    <lineage>
        <taxon>Eukaryota</taxon>
        <taxon>Fungi</taxon>
        <taxon>Dikarya</taxon>
        <taxon>Ascomycota</taxon>
        <taxon>Pezizomycotina</taxon>
        <taxon>Sordariomycetes</taxon>
        <taxon>Sordariomycetidae</taxon>
        <taxon>Sordariales</taxon>
        <taxon>Chaetomiaceae</taxon>
        <taxon>Chaetomium</taxon>
    </lineage>
</organism>
<feature type="transmembrane region" description="Helical" evidence="2">
    <location>
        <begin position="96"/>
        <end position="116"/>
    </location>
</feature>
<feature type="transmembrane region" description="Helical" evidence="2">
    <location>
        <begin position="136"/>
        <end position="165"/>
    </location>
</feature>
<keyword evidence="4" id="KW-1185">Reference proteome</keyword>
<proteinExistence type="predicted"/>
<evidence type="ECO:0000256" key="1">
    <source>
        <dbReference type="SAM" id="MobiDB-lite"/>
    </source>
</evidence>
<evidence type="ECO:0000256" key="2">
    <source>
        <dbReference type="SAM" id="Phobius"/>
    </source>
</evidence>
<dbReference type="PANTHER" id="PTHR38848:SF3">
    <property type="entry name" value="G-PROTEIN COUPLED RECEPTORS FAMILY 3 PROFILE DOMAIN-CONTAINING PROTEIN"/>
    <property type="match status" value="1"/>
</dbReference>
<feature type="compositionally biased region" description="Polar residues" evidence="1">
    <location>
        <begin position="168"/>
        <end position="193"/>
    </location>
</feature>
<dbReference type="EMBL" id="JAUEPN010000006">
    <property type="protein sequence ID" value="KAK3293419.1"/>
    <property type="molecule type" value="Genomic_DNA"/>
</dbReference>
<sequence>MFVFATAVLQFGFGAGYSGAACETAILLCLVCYVTTKLIYLFLVEKAYIIRSSNKKPRLKSKLYIFNSFGMIGAYCLVVVPNFVLRFARVENVFDLLVNVYLTIIFLKPLSGLYSYKNFDRAPGSRRLKTMATRTFIGCICTLTSSIVNLSVLVVLFSAAVIHWVTSRDSTTSPHPSDDTLPSSGTPNPNNHNACGCGLGGQDNELGAIPHRIARHMRLSDEDDDKSPAATKSKTTRRSHLSLSTEAEAIMVDDAAKMSGTPSSSSGGDDDGDGDGDGDGNTSPRTTTSTTTTTSSTLHEREGTHNTPFSILTPEAAGRNRTPTPTLRNRAPSEVRVDIDYGTTTTTTTTTTTAAAATAALGHQDDEAEGLGLRLGNEVVIGSGSGSSSGAGSGAGVGGGMGRQRGRGRGWR</sequence>
<comment type="caution">
    <text evidence="3">The sequence shown here is derived from an EMBL/GenBank/DDBJ whole genome shotgun (WGS) entry which is preliminary data.</text>
</comment>
<feature type="region of interest" description="Disordered" evidence="1">
    <location>
        <begin position="217"/>
        <end position="335"/>
    </location>
</feature>
<feature type="region of interest" description="Disordered" evidence="1">
    <location>
        <begin position="168"/>
        <end position="197"/>
    </location>
</feature>
<feature type="compositionally biased region" description="Gly residues" evidence="1">
    <location>
        <begin position="383"/>
        <end position="403"/>
    </location>
</feature>
<gene>
    <name evidence="3" type="ORF">B0H64DRAFT_376327</name>
</gene>
<keyword evidence="2" id="KW-0472">Membrane</keyword>
<dbReference type="AlphaFoldDB" id="A0AAE0LQR8"/>
<feature type="compositionally biased region" description="Low complexity" evidence="1">
    <location>
        <begin position="286"/>
        <end position="297"/>
    </location>
</feature>
<dbReference type="PANTHER" id="PTHR38848">
    <property type="entry name" value="G-PROTEIN COUPLED RECEPTORS FAMILY 3 PROFILE DOMAIN-CONTAINING PROTEIN"/>
    <property type="match status" value="1"/>
</dbReference>
<reference evidence="3" key="2">
    <citation type="submission" date="2023-06" db="EMBL/GenBank/DDBJ databases">
        <authorList>
            <consortium name="Lawrence Berkeley National Laboratory"/>
            <person name="Haridas S."/>
            <person name="Hensen N."/>
            <person name="Bonometti L."/>
            <person name="Westerberg I."/>
            <person name="Brannstrom I.O."/>
            <person name="Guillou S."/>
            <person name="Cros-Aarteil S."/>
            <person name="Calhoun S."/>
            <person name="Kuo A."/>
            <person name="Mondo S."/>
            <person name="Pangilinan J."/>
            <person name="Riley R."/>
            <person name="Labutti K."/>
            <person name="Andreopoulos B."/>
            <person name="Lipzen A."/>
            <person name="Chen C."/>
            <person name="Yanf M."/>
            <person name="Daum C."/>
            <person name="Ng V."/>
            <person name="Clum A."/>
            <person name="Steindorff A."/>
            <person name="Ohm R."/>
            <person name="Martin F."/>
            <person name="Silar P."/>
            <person name="Natvig D."/>
            <person name="Lalanne C."/>
            <person name="Gautier V."/>
            <person name="Ament-Velasquez S.L."/>
            <person name="Kruys A."/>
            <person name="Hutchinson M.I."/>
            <person name="Powell A.J."/>
            <person name="Barry K."/>
            <person name="Miller A.N."/>
            <person name="Grigoriev I.V."/>
            <person name="Debuchy R."/>
            <person name="Gladieux P."/>
            <person name="Thoren M.H."/>
            <person name="Johannesson H."/>
        </authorList>
    </citation>
    <scope>NUCLEOTIDE SEQUENCE</scope>
    <source>
        <strain evidence="3">CBS 168.71</strain>
    </source>
</reference>
<feature type="transmembrane region" description="Helical" evidence="2">
    <location>
        <begin position="24"/>
        <end position="43"/>
    </location>
</feature>
<protein>
    <submittedName>
        <fullName evidence="3">Uncharacterized protein</fullName>
    </submittedName>
</protein>
<dbReference type="RefSeq" id="XP_062656933.1">
    <property type="nucleotide sequence ID" value="XM_062802468.1"/>
</dbReference>
<evidence type="ECO:0000313" key="3">
    <source>
        <dbReference type="EMBL" id="KAK3293419.1"/>
    </source>
</evidence>
<keyword evidence="2" id="KW-1133">Transmembrane helix</keyword>
<evidence type="ECO:0000313" key="4">
    <source>
        <dbReference type="Proteomes" id="UP001278766"/>
    </source>
</evidence>
<feature type="transmembrane region" description="Helical" evidence="2">
    <location>
        <begin position="64"/>
        <end position="84"/>
    </location>
</feature>
<name>A0AAE0LQR8_9PEZI</name>
<feature type="region of interest" description="Disordered" evidence="1">
    <location>
        <begin position="383"/>
        <end position="412"/>
    </location>
</feature>
<dbReference type="GeneID" id="87839416"/>
<dbReference type="Proteomes" id="UP001278766">
    <property type="component" value="Unassembled WGS sequence"/>
</dbReference>
<feature type="compositionally biased region" description="Acidic residues" evidence="1">
    <location>
        <begin position="268"/>
        <end position="278"/>
    </location>
</feature>
<keyword evidence="2" id="KW-0812">Transmembrane</keyword>